<accession>A0ABW8NNF9</accession>
<evidence type="ECO:0000313" key="3">
    <source>
        <dbReference type="Proteomes" id="UP001620597"/>
    </source>
</evidence>
<keyword evidence="3" id="KW-1185">Reference proteome</keyword>
<evidence type="ECO:0000313" key="2">
    <source>
        <dbReference type="EMBL" id="MFK4754478.1"/>
    </source>
</evidence>
<proteinExistence type="predicted"/>
<protein>
    <recommendedName>
        <fullName evidence="4">Big-1 domain-containing protein</fullName>
    </recommendedName>
</protein>
<dbReference type="SUPFAM" id="SSF49373">
    <property type="entry name" value="Invasin/intimin cell-adhesion fragments"/>
    <property type="match status" value="1"/>
</dbReference>
<reference evidence="2 3" key="1">
    <citation type="submission" date="2024-03" db="EMBL/GenBank/DDBJ databases">
        <title>High-quality draft genome sequence of Oceanobacter sp. wDCs-4.</title>
        <authorList>
            <person name="Dong C."/>
        </authorList>
    </citation>
    <scope>NUCLEOTIDE SEQUENCE [LARGE SCALE GENOMIC DNA]</scope>
    <source>
        <strain evidence="3">wDCs-4</strain>
    </source>
</reference>
<feature type="region of interest" description="Disordered" evidence="1">
    <location>
        <begin position="738"/>
        <end position="759"/>
    </location>
</feature>
<dbReference type="InterPro" id="IPR008964">
    <property type="entry name" value="Invasin/intimin_cell_adhesion"/>
</dbReference>
<dbReference type="InterPro" id="IPR013783">
    <property type="entry name" value="Ig-like_fold"/>
</dbReference>
<evidence type="ECO:0008006" key="4">
    <source>
        <dbReference type="Google" id="ProtNLM"/>
    </source>
</evidence>
<comment type="caution">
    <text evidence="2">The sequence shown here is derived from an EMBL/GenBank/DDBJ whole genome shotgun (WGS) entry which is preliminary data.</text>
</comment>
<name>A0ABW8NNF9_9GAMM</name>
<sequence length="1146" mass="119299">WTETIACAADAGSFSVASQSLTSAIETRYTAGAAAPTCSSSEVTASLYLAGGSDVLDSIVIAVALAESGSEVVVPGLGAGTGAVFNEGTLLLSGYNILVGESVTVTVSGVNKSNANTALTDTYQYVFTDTCTDESGSIIANAGVFAIESTYSSSNTVTSTYRNLKCEGVITIKVQLNDSSGSPVIINSDVVMASTSLDAAKPLLGYGEGSSFIKDEVAGETELDGESETILLLNLVDPLSANALITNENAILEWFAEPPSGCSVKEFSVKKQSFVSGEVTTRYTTDLTVSGCIGTHSITALVSDRTSTASCIFGGDTSGCLAILTPFNIDVTEGIDPRLGTGEEDTFSEANMTIYPASIGAGSSALISVNIVDANSSPQYQKINNRSYGVTVTSGCASQVPVQASFTYDETIVAQGQVTFSYSADGCTGTDNIEVELFKVVDGVIDVTSSLGVATGTISIADVELGSIAYVSATAEAISISTIGDAVLPKQSVLTFAVTDTNGEPLENETVEFTLTNTTGGVSLAQPSDVSDGNGEVTAIINSGSAHTVVGVIAKVQVAGEDTDTDTDDVYIQTSSQPISVTTGIADQDSFQLSVDTFNPGAFDVNGTEVNVTVYAADQYQNPVANGTIVNFTAESGIVEPYCTTSGGVCSVVWSSSGVRPGSSDSDLERVNEIDPQTNPTNASGIEDASGNPLAAKTTVLGMTTIMAYTVGEAGYTDADGDGRFDIYTNNTTDLDGDGLTDTDINQDGTPDADTNGDGYIDVDLDSDGNIDIDANNDGIYDLDLNGDGDIDRDQNSDGWVDEDVNTDGVIDVDINTDGLIDVDNNTDALIDTDTDGDGFIDVDLNGDGEPDSDINADNLVDVDYNLDGLIDEDLNADGYIDEDDNSDSVIDAVDVDSVAFQAAVGFPAPVVYTVGVAIVETSIAAPVQYVSAGSALTEPYVLFGEAFRDDNWDQQPTRNDSDQYYVEFFADYDEDGSYDAAPSNGYQGTMCTEEAVAVGDDHCSSLMHVRDSVRIIQSAGLSAASIRIWADTDSDGTYTEAEGDTYTLGASGGFYVLAQDENGNIPPFGTTLTAEADGFKVRGDGPVANSLGILYANGVSRYPALDKLPSFGEMYFISYEVDGVGVSIELNLNNGSYETPRVLYP</sequence>
<evidence type="ECO:0000256" key="1">
    <source>
        <dbReference type="SAM" id="MobiDB-lite"/>
    </source>
</evidence>
<organism evidence="2 3">
    <name type="scientific">Oceanobacter antarcticus</name>
    <dbReference type="NCBI Taxonomy" id="3133425"/>
    <lineage>
        <taxon>Bacteria</taxon>
        <taxon>Pseudomonadati</taxon>
        <taxon>Pseudomonadota</taxon>
        <taxon>Gammaproteobacteria</taxon>
        <taxon>Oceanospirillales</taxon>
        <taxon>Oceanospirillaceae</taxon>
        <taxon>Oceanobacter</taxon>
    </lineage>
</organism>
<feature type="non-terminal residue" evidence="2">
    <location>
        <position position="1"/>
    </location>
</feature>
<dbReference type="Gene3D" id="2.60.40.10">
    <property type="entry name" value="Immunoglobulins"/>
    <property type="match status" value="2"/>
</dbReference>
<dbReference type="EMBL" id="JBBKTX010000031">
    <property type="protein sequence ID" value="MFK4754478.1"/>
    <property type="molecule type" value="Genomic_DNA"/>
</dbReference>
<dbReference type="Proteomes" id="UP001620597">
    <property type="component" value="Unassembled WGS sequence"/>
</dbReference>
<gene>
    <name evidence="2" type="ORF">WG929_18890</name>
</gene>